<comment type="caution">
    <text evidence="1">The sequence shown here is derived from an EMBL/GenBank/DDBJ whole genome shotgun (WGS) entry which is preliminary data.</text>
</comment>
<dbReference type="Proteomes" id="UP000583929">
    <property type="component" value="Unassembled WGS sequence"/>
</dbReference>
<protein>
    <submittedName>
        <fullName evidence="1">Uncharacterized protein</fullName>
    </submittedName>
</protein>
<evidence type="ECO:0000313" key="1">
    <source>
        <dbReference type="EMBL" id="KAF4350153.1"/>
    </source>
</evidence>
<dbReference type="AlphaFoldDB" id="A0A7J6DVM5"/>
<evidence type="ECO:0000313" key="2">
    <source>
        <dbReference type="Proteomes" id="UP000583929"/>
    </source>
</evidence>
<dbReference type="InterPro" id="IPR008480">
    <property type="entry name" value="DUF761_pln"/>
</dbReference>
<dbReference type="EMBL" id="JAATIQ010000609">
    <property type="protein sequence ID" value="KAF4350153.1"/>
    <property type="molecule type" value="Genomic_DNA"/>
</dbReference>
<accession>A0A7J6DVM5</accession>
<reference evidence="1 2" key="1">
    <citation type="journal article" date="2020" name="bioRxiv">
        <title>Sequence and annotation of 42 cannabis genomes reveals extensive copy number variation in cannabinoid synthesis and pathogen resistance genes.</title>
        <authorList>
            <person name="Mckernan K.J."/>
            <person name="Helbert Y."/>
            <person name="Kane L.T."/>
            <person name="Ebling H."/>
            <person name="Zhang L."/>
            <person name="Liu B."/>
            <person name="Eaton Z."/>
            <person name="Mclaughlin S."/>
            <person name="Kingan S."/>
            <person name="Baybayan P."/>
            <person name="Concepcion G."/>
            <person name="Jordan M."/>
            <person name="Riva A."/>
            <person name="Barbazuk W."/>
            <person name="Harkins T."/>
        </authorList>
    </citation>
    <scope>NUCLEOTIDE SEQUENCE [LARGE SCALE GENOMIC DNA]</scope>
    <source>
        <strain evidence="2">cv. Jamaican Lion 4</strain>
        <tissue evidence="1">Leaf</tissue>
    </source>
</reference>
<keyword evidence="2" id="KW-1185">Reference proteome</keyword>
<name>A0A7J6DVM5_CANSA</name>
<sequence length="67" mass="7906">MDSSREVFKATVMNNKGKEAVSRRQLGREEKDVDDLAEAFVKNFHNCLKKEREETLKRLHERKCRGI</sequence>
<dbReference type="Pfam" id="PF05553">
    <property type="entry name" value="DUF761"/>
    <property type="match status" value="1"/>
</dbReference>
<gene>
    <name evidence="1" type="ORF">G4B88_019282</name>
</gene>
<organism evidence="1 2">
    <name type="scientific">Cannabis sativa</name>
    <name type="common">Hemp</name>
    <name type="synonym">Marijuana</name>
    <dbReference type="NCBI Taxonomy" id="3483"/>
    <lineage>
        <taxon>Eukaryota</taxon>
        <taxon>Viridiplantae</taxon>
        <taxon>Streptophyta</taxon>
        <taxon>Embryophyta</taxon>
        <taxon>Tracheophyta</taxon>
        <taxon>Spermatophyta</taxon>
        <taxon>Magnoliopsida</taxon>
        <taxon>eudicotyledons</taxon>
        <taxon>Gunneridae</taxon>
        <taxon>Pentapetalae</taxon>
        <taxon>rosids</taxon>
        <taxon>fabids</taxon>
        <taxon>Rosales</taxon>
        <taxon>Cannabaceae</taxon>
        <taxon>Cannabis</taxon>
    </lineage>
</organism>
<proteinExistence type="predicted"/>